<evidence type="ECO:0000256" key="1">
    <source>
        <dbReference type="ARBA" id="ARBA00022962"/>
    </source>
</evidence>
<dbReference type="SUPFAM" id="SSF52317">
    <property type="entry name" value="Class I glutamine amidotransferase-like"/>
    <property type="match status" value="1"/>
</dbReference>
<dbReference type="RefSeq" id="WP_382418246.1">
    <property type="nucleotide sequence ID" value="NZ_AP031500.1"/>
</dbReference>
<dbReference type="PRINTS" id="PR00096">
    <property type="entry name" value="GATASE"/>
</dbReference>
<comment type="caution">
    <text evidence="3">The sequence shown here is derived from an EMBL/GenBank/DDBJ whole genome shotgun (WGS) entry which is preliminary data.</text>
</comment>
<dbReference type="InterPro" id="IPR006221">
    <property type="entry name" value="TrpG/PapA_dom"/>
</dbReference>
<protein>
    <submittedName>
        <fullName evidence="3">Anthranilate synthase component II</fullName>
    </submittedName>
</protein>
<dbReference type="InterPro" id="IPR029062">
    <property type="entry name" value="Class_I_gatase-like"/>
</dbReference>
<dbReference type="InterPro" id="IPR017926">
    <property type="entry name" value="GATASE"/>
</dbReference>
<dbReference type="PROSITE" id="PS51273">
    <property type="entry name" value="GATASE_TYPE_1"/>
    <property type="match status" value="1"/>
</dbReference>
<dbReference type="CDD" id="cd01743">
    <property type="entry name" value="GATase1_Anthranilate_Synthase"/>
    <property type="match status" value="1"/>
</dbReference>
<dbReference type="PRINTS" id="PR00099">
    <property type="entry name" value="CPSGATASE"/>
</dbReference>
<sequence length="203" mass="21926">MLLMIDNYDSFTYNLVHYFEDLGCEVLVRRNDAITLAELEQLAPSHIVISPGPGRPEDAGVSMSVIGAFSGKIPILGVCLGHQCIARAKGANVVHAARVMHGKTARVGHAGAGVFQGLDNPLEVTRYHSLVVERQSLPESLQVTAWTEGTDAPGQTLEIMGLQDRSGMLQGVQFHPESVKTHQGHQLLQTFINGSIKTSAAYQ</sequence>
<evidence type="ECO:0000313" key="4">
    <source>
        <dbReference type="Proteomes" id="UP001595548"/>
    </source>
</evidence>
<dbReference type="InterPro" id="IPR050472">
    <property type="entry name" value="Anth_synth/Amidotransfase"/>
</dbReference>
<evidence type="ECO:0000259" key="2">
    <source>
        <dbReference type="Pfam" id="PF00117"/>
    </source>
</evidence>
<gene>
    <name evidence="3" type="ORF">ACFOEB_16565</name>
</gene>
<dbReference type="PRINTS" id="PR00097">
    <property type="entry name" value="ANTSNTHASEII"/>
</dbReference>
<reference evidence="4" key="1">
    <citation type="journal article" date="2019" name="Int. J. Syst. Evol. Microbiol.">
        <title>The Global Catalogue of Microorganisms (GCM) 10K type strain sequencing project: providing services to taxonomists for standard genome sequencing and annotation.</title>
        <authorList>
            <consortium name="The Broad Institute Genomics Platform"/>
            <consortium name="The Broad Institute Genome Sequencing Center for Infectious Disease"/>
            <person name="Wu L."/>
            <person name="Ma J."/>
        </authorList>
    </citation>
    <scope>NUCLEOTIDE SEQUENCE [LARGE SCALE GENOMIC DNA]</scope>
    <source>
        <strain evidence="4">KCTC 52141</strain>
    </source>
</reference>
<dbReference type="EMBL" id="JBHRTL010000031">
    <property type="protein sequence ID" value="MFC3156825.1"/>
    <property type="molecule type" value="Genomic_DNA"/>
</dbReference>
<proteinExistence type="predicted"/>
<dbReference type="PANTHER" id="PTHR43418:SF4">
    <property type="entry name" value="MULTIFUNCTIONAL TRYPTOPHAN BIOSYNTHESIS PROTEIN"/>
    <property type="match status" value="1"/>
</dbReference>
<dbReference type="NCBIfam" id="TIGR00566">
    <property type="entry name" value="trpG_papA"/>
    <property type="match status" value="1"/>
</dbReference>
<accession>A0ABV7HSL9</accession>
<evidence type="ECO:0000313" key="3">
    <source>
        <dbReference type="EMBL" id="MFC3156825.1"/>
    </source>
</evidence>
<dbReference type="Proteomes" id="UP001595548">
    <property type="component" value="Unassembled WGS sequence"/>
</dbReference>
<keyword evidence="1" id="KW-0315">Glutamine amidotransferase</keyword>
<keyword evidence="4" id="KW-1185">Reference proteome</keyword>
<name>A0ABV7HSL9_9GAMM</name>
<feature type="domain" description="Glutamine amidotransferase" evidence="2">
    <location>
        <begin position="3"/>
        <end position="192"/>
    </location>
</feature>
<organism evidence="3 4">
    <name type="scientific">Gilvimarinus japonicus</name>
    <dbReference type="NCBI Taxonomy" id="1796469"/>
    <lineage>
        <taxon>Bacteria</taxon>
        <taxon>Pseudomonadati</taxon>
        <taxon>Pseudomonadota</taxon>
        <taxon>Gammaproteobacteria</taxon>
        <taxon>Cellvibrionales</taxon>
        <taxon>Cellvibrionaceae</taxon>
        <taxon>Gilvimarinus</taxon>
    </lineage>
</organism>
<dbReference type="Gene3D" id="3.40.50.880">
    <property type="match status" value="1"/>
</dbReference>
<dbReference type="Pfam" id="PF00117">
    <property type="entry name" value="GATase"/>
    <property type="match status" value="1"/>
</dbReference>
<dbReference type="PANTHER" id="PTHR43418">
    <property type="entry name" value="MULTIFUNCTIONAL TRYPTOPHAN BIOSYNTHESIS PROTEIN-RELATED"/>
    <property type="match status" value="1"/>
</dbReference>